<feature type="transmembrane region" description="Helical" evidence="1">
    <location>
        <begin position="138"/>
        <end position="155"/>
    </location>
</feature>
<dbReference type="PANTHER" id="PTHR12300:SF185">
    <property type="entry name" value="RECEPTOR EXPRESSION-ENHANCING PROTEIN"/>
    <property type="match status" value="1"/>
</dbReference>
<dbReference type="InterPro" id="IPR004345">
    <property type="entry name" value="TB2_DP1_HVA22"/>
</dbReference>
<dbReference type="Pfam" id="PF03134">
    <property type="entry name" value="TB2_DP1_HVA22"/>
    <property type="match status" value="1"/>
</dbReference>
<keyword evidence="1" id="KW-1133">Transmembrane helix</keyword>
<keyword evidence="1" id="KW-0472">Membrane</keyword>
<comment type="similarity">
    <text evidence="1">Belongs to the DP1 family.</text>
</comment>
<dbReference type="OrthoDB" id="5913021at2759"/>
<comment type="subcellular location">
    <subcellularLocation>
        <location evidence="1">Membrane</location>
        <topology evidence="1">Multi-pass membrane protein</topology>
    </subcellularLocation>
</comment>
<dbReference type="AlphaFoldDB" id="A0A8S1E8I6"/>
<reference evidence="3 4" key="1">
    <citation type="submission" date="2020-04" db="EMBL/GenBank/DDBJ databases">
        <authorList>
            <person name="Laetsch R D."/>
            <person name="Stevens L."/>
            <person name="Kumar S."/>
            <person name="Blaxter L. M."/>
        </authorList>
    </citation>
    <scope>NUCLEOTIDE SEQUENCE [LARGE SCALE GENOMIC DNA]</scope>
</reference>
<feature type="transmembrane region" description="Helical" evidence="1">
    <location>
        <begin position="68"/>
        <end position="95"/>
    </location>
</feature>
<protein>
    <recommendedName>
        <fullName evidence="1">Receptor expression-enhancing protein</fullName>
    </recommendedName>
</protein>
<comment type="caution">
    <text evidence="3">The sequence shown here is derived from an EMBL/GenBank/DDBJ whole genome shotgun (WGS) entry which is preliminary data.</text>
</comment>
<dbReference type="Proteomes" id="UP000494206">
    <property type="component" value="Unassembled WGS sequence"/>
</dbReference>
<keyword evidence="4" id="KW-1185">Reference proteome</keyword>
<dbReference type="EMBL" id="CADEPM010000001">
    <property type="protein sequence ID" value="CAB3397224.1"/>
    <property type="molecule type" value="Genomic_DNA"/>
</dbReference>
<accession>A0A8S1E8I6</accession>
<keyword evidence="1" id="KW-0812">Transmembrane</keyword>
<evidence type="ECO:0000313" key="4">
    <source>
        <dbReference type="Proteomes" id="UP000494206"/>
    </source>
</evidence>
<sequence>MSSIRNALQKAAAPVRRARRNSDVQPVEGFNAAHSDLIAFLARSHGDIFDKVMTNAENLGLKREQVSYIFCGLVALYLIFGSAARLMCNLIGFGYPMYASVKAIRTHDTDDDTRWLVYWTCFAVLCLFDFFSEGIFRLFPFYFILKAIFLIYLYLPQTQGSIVFYEKVVDPLVTKIDELVAKW</sequence>
<gene>
    <name evidence="3" type="ORF">CBOVIS_LOCUS670</name>
</gene>
<evidence type="ECO:0000313" key="3">
    <source>
        <dbReference type="EMBL" id="CAB3397224.1"/>
    </source>
</evidence>
<name>A0A8S1E8I6_9PELO</name>
<evidence type="ECO:0000256" key="2">
    <source>
        <dbReference type="SAM" id="MobiDB-lite"/>
    </source>
</evidence>
<dbReference type="GO" id="GO:0016020">
    <property type="term" value="C:membrane"/>
    <property type="evidence" value="ECO:0007669"/>
    <property type="project" value="UniProtKB-SubCell"/>
</dbReference>
<proteinExistence type="inferred from homology"/>
<feature type="region of interest" description="Disordered" evidence="2">
    <location>
        <begin position="1"/>
        <end position="20"/>
    </location>
</feature>
<evidence type="ECO:0000256" key="1">
    <source>
        <dbReference type="RuleBase" id="RU362006"/>
    </source>
</evidence>
<organism evidence="3 4">
    <name type="scientific">Caenorhabditis bovis</name>
    <dbReference type="NCBI Taxonomy" id="2654633"/>
    <lineage>
        <taxon>Eukaryota</taxon>
        <taxon>Metazoa</taxon>
        <taxon>Ecdysozoa</taxon>
        <taxon>Nematoda</taxon>
        <taxon>Chromadorea</taxon>
        <taxon>Rhabditida</taxon>
        <taxon>Rhabditina</taxon>
        <taxon>Rhabditomorpha</taxon>
        <taxon>Rhabditoidea</taxon>
        <taxon>Rhabditidae</taxon>
        <taxon>Peloderinae</taxon>
        <taxon>Caenorhabditis</taxon>
    </lineage>
</organism>
<dbReference type="PANTHER" id="PTHR12300">
    <property type="entry name" value="HVA22-LIKE PROTEINS"/>
    <property type="match status" value="1"/>
</dbReference>